<dbReference type="PANTHER" id="PTHR12606:SF141">
    <property type="entry name" value="GH15225P-RELATED"/>
    <property type="match status" value="1"/>
</dbReference>
<dbReference type="PANTHER" id="PTHR12606">
    <property type="entry name" value="SENTRIN/SUMO-SPECIFIC PROTEASE"/>
    <property type="match status" value="1"/>
</dbReference>
<evidence type="ECO:0000256" key="1">
    <source>
        <dbReference type="ARBA" id="ARBA00005234"/>
    </source>
</evidence>
<evidence type="ECO:0000313" key="8">
    <source>
        <dbReference type="Proteomes" id="UP000694941"/>
    </source>
</evidence>
<feature type="region of interest" description="Disordered" evidence="6">
    <location>
        <begin position="17"/>
        <end position="116"/>
    </location>
</feature>
<dbReference type="Proteomes" id="UP000694941">
    <property type="component" value="Unplaced"/>
</dbReference>
<evidence type="ECO:0000313" key="9">
    <source>
        <dbReference type="RefSeq" id="XP_013782408.2"/>
    </source>
</evidence>
<dbReference type="SUPFAM" id="SSF54001">
    <property type="entry name" value="Cysteine proteinases"/>
    <property type="match status" value="1"/>
</dbReference>
<dbReference type="GeneID" id="106466661"/>
<keyword evidence="4" id="KW-0788">Thiol protease</keyword>
<evidence type="ECO:0000256" key="2">
    <source>
        <dbReference type="ARBA" id="ARBA00022670"/>
    </source>
</evidence>
<feature type="compositionally biased region" description="Polar residues" evidence="6">
    <location>
        <begin position="54"/>
        <end position="66"/>
    </location>
</feature>
<protein>
    <submittedName>
        <fullName evidence="9">Sentrin-specific protease 1-like isoform X1</fullName>
    </submittedName>
</protein>
<keyword evidence="3" id="KW-0378">Hydrolase</keyword>
<feature type="compositionally biased region" description="Basic and acidic residues" evidence="6">
    <location>
        <begin position="17"/>
        <end position="39"/>
    </location>
</feature>
<name>A0ABM1BI14_LIMPO</name>
<dbReference type="RefSeq" id="XP_013782408.2">
    <property type="nucleotide sequence ID" value="XM_013926954.2"/>
</dbReference>
<gene>
    <name evidence="9" type="primary">LOC106466661</name>
</gene>
<dbReference type="InterPro" id="IPR038765">
    <property type="entry name" value="Papain-like_cys_pep_sf"/>
</dbReference>
<reference evidence="9" key="1">
    <citation type="submission" date="2025-08" db="UniProtKB">
        <authorList>
            <consortium name="RefSeq"/>
        </authorList>
    </citation>
    <scope>IDENTIFICATION</scope>
    <source>
        <tissue evidence="9">Muscle</tissue>
    </source>
</reference>
<proteinExistence type="inferred from homology"/>
<feature type="compositionally biased region" description="Basic and acidic residues" evidence="6">
    <location>
        <begin position="86"/>
        <end position="95"/>
    </location>
</feature>
<evidence type="ECO:0000256" key="3">
    <source>
        <dbReference type="ARBA" id="ARBA00022801"/>
    </source>
</evidence>
<evidence type="ECO:0000256" key="5">
    <source>
        <dbReference type="SAM" id="Coils"/>
    </source>
</evidence>
<feature type="compositionally biased region" description="Polar residues" evidence="6">
    <location>
        <begin position="106"/>
        <end position="115"/>
    </location>
</feature>
<dbReference type="PROSITE" id="PS50600">
    <property type="entry name" value="ULP_PROTEASE"/>
    <property type="match status" value="1"/>
</dbReference>
<accession>A0ABM1BI14</accession>
<organism evidence="8 9">
    <name type="scientific">Limulus polyphemus</name>
    <name type="common">Atlantic horseshoe crab</name>
    <dbReference type="NCBI Taxonomy" id="6850"/>
    <lineage>
        <taxon>Eukaryota</taxon>
        <taxon>Metazoa</taxon>
        <taxon>Ecdysozoa</taxon>
        <taxon>Arthropoda</taxon>
        <taxon>Chelicerata</taxon>
        <taxon>Merostomata</taxon>
        <taxon>Xiphosura</taxon>
        <taxon>Limulidae</taxon>
        <taxon>Limulus</taxon>
    </lineage>
</organism>
<dbReference type="Gene3D" id="3.40.395.10">
    <property type="entry name" value="Adenoviral Proteinase, Chain A"/>
    <property type="match status" value="1"/>
</dbReference>
<comment type="similarity">
    <text evidence="1">Belongs to the peptidase C48 family.</text>
</comment>
<keyword evidence="5" id="KW-0175">Coiled coil</keyword>
<evidence type="ECO:0000256" key="4">
    <source>
        <dbReference type="ARBA" id="ARBA00022807"/>
    </source>
</evidence>
<feature type="coiled-coil region" evidence="5">
    <location>
        <begin position="316"/>
        <end position="362"/>
    </location>
</feature>
<sequence>MLCILLLVKEKHFGREETSSWKEEDLKRSPLRTKNEKTTQLKKLGKYSVPLEISPQSGSSTVTEPNKLSPKARQIPLYKSSPNSNKFEKSKEKHGPSRCQKHPGWQSGSGKTSWLKNGRIGKTSNKWLTVTAQQSIRLQEREQYRLLLQQYTSEPLFHQVSAWKPRLSFQDACVQNNLTKGSASKLYDTPAFRKERLDPVASEHLVQSLKKAGKKKLKLLEKYPDHQGSQFQTIFSKSLLNASTSKTTENVKKDTSRKKFSVESKDSSLLMTDIQSPERNSSTIPYYKSCPFFSPKWLEELKCSLSSKSKEREDFLLAKERKLQALQEQREAENAAWEERLKKKLEQAHIAAQENCEEEEDISKDFPELTDEMERLVEDALEPVPPDEVLVEGFRLSITRRDMETLAGLNWLNDEVINFYMNLLMERGKLENFPSVYAFNTFFYPKLAAGGHNALRRWTRKIDIFSYDLLLVPVHLGMHWCLAVVNFQDKKIEYYDSMDGQNGECLKALRTYLQEESLDKKKKEFDIGEWSLEVVEDIPHQMNGSDCGMFTCKYAEYVTRRGKINFTQAHMPYFRRRMVYEILTKKLL</sequence>
<keyword evidence="8" id="KW-1185">Reference proteome</keyword>
<evidence type="ECO:0000259" key="7">
    <source>
        <dbReference type="PROSITE" id="PS50600"/>
    </source>
</evidence>
<dbReference type="Pfam" id="PF02902">
    <property type="entry name" value="Peptidase_C48"/>
    <property type="match status" value="1"/>
</dbReference>
<evidence type="ECO:0000256" key="6">
    <source>
        <dbReference type="SAM" id="MobiDB-lite"/>
    </source>
</evidence>
<keyword evidence="2" id="KW-0645">Protease</keyword>
<dbReference type="InterPro" id="IPR003653">
    <property type="entry name" value="Peptidase_C48_C"/>
</dbReference>
<feature type="domain" description="Ubiquitin-like protease family profile" evidence="7">
    <location>
        <begin position="396"/>
        <end position="558"/>
    </location>
</feature>